<dbReference type="EMBL" id="CP058560">
    <property type="protein sequence ID" value="QUH22352.1"/>
    <property type="molecule type" value="Genomic_DNA"/>
</dbReference>
<evidence type="ECO:0000313" key="2">
    <source>
        <dbReference type="EMBL" id="QUH22352.1"/>
    </source>
</evidence>
<dbReference type="InterPro" id="IPR007505">
    <property type="entry name" value="PDDEXK_7"/>
</dbReference>
<dbReference type="AlphaFoldDB" id="A0A8T8K331"/>
<dbReference type="RefSeq" id="WP_211533296.1">
    <property type="nucleotide sequence ID" value="NZ_CP058560.1"/>
</dbReference>
<evidence type="ECO:0000259" key="1">
    <source>
        <dbReference type="Pfam" id="PF09823"/>
    </source>
</evidence>
<name>A0A8T8K331_9EURY</name>
<dbReference type="OrthoDB" id="67718at2157"/>
<organism evidence="2 3">
    <name type="scientific">Methanobacterium alkalithermotolerans</name>
    <dbReference type="NCBI Taxonomy" id="2731220"/>
    <lineage>
        <taxon>Archaea</taxon>
        <taxon>Methanobacteriati</taxon>
        <taxon>Methanobacteriota</taxon>
        <taxon>Methanomada group</taxon>
        <taxon>Methanobacteria</taxon>
        <taxon>Methanobacteriales</taxon>
        <taxon>Methanobacteriaceae</taxon>
        <taxon>Methanobacterium</taxon>
    </lineage>
</organism>
<dbReference type="Proteomes" id="UP000681041">
    <property type="component" value="Chromosome"/>
</dbReference>
<dbReference type="InterPro" id="IPR018633">
    <property type="entry name" value="DUF2357"/>
</dbReference>
<proteinExistence type="predicted"/>
<protein>
    <submittedName>
        <fullName evidence="2">DUF2357 domain-containing protein</fullName>
    </submittedName>
</protein>
<dbReference type="Pfam" id="PF04411">
    <property type="entry name" value="PDDEXK_7"/>
    <property type="match status" value="1"/>
</dbReference>
<dbReference type="Pfam" id="PF09823">
    <property type="entry name" value="DUF2357"/>
    <property type="match status" value="1"/>
</dbReference>
<keyword evidence="3" id="KW-1185">Reference proteome</keyword>
<sequence>MQQEIIIPLEDQYNNPLGNLSIISLTEVEFNSEFEINNIQYKNVPQVEIPDNTTPIQYCSHLGKHHFAPLMFLEETHYQVLFESKKEESVKFTVLPHLSNSHTNYNPFEPLRFQMDDEHSYRCAGTLNFRSYVGKSFLDVKKDSVRSKSIPIEVRSKKIKYYDQYPAMIADLSEICSALIYELKSPLFQDFNLDYKKKSTLYEDFMLLEYLFRKENLPATYEYLIRNLYSHLDSYQEMVPATYASSVGPGEIIQFLSNGAHLYQSKNTPSHWPIKLKNYMPHNIHQINYQDSVDTPENRFFKYFLESLDILILDLIKKSKEGYVKDKLCDYSDEVGYYLSSKWLKDVGKMEYAPLNSQVLQKREGYRDILKYFLSLELSFRLSWEEISDNFKGYERKLSELYEYWCYFKLLEVLNKLSNKKLDFADIFELNKDEWSINIKKGEKSAQIFNIEVEGRKVKVKLMYNRLFSRNTRKKSYSLPFRPDYSLLIDLDGNIFFIHFDAKYRSEVEVLDFYEKIGSEEQKIFHDLKEANKRDAEEERLHKFKNGDIYKMHTYKDAILKTEGAYVLYPGSREGLFNVVPGEPIPSVGAFPLNPGDNEKEKYDLGDFITAVLLNLINRWGLEI</sequence>
<feature type="domain" description="DUF2357" evidence="1">
    <location>
        <begin position="125"/>
        <end position="373"/>
    </location>
</feature>
<accession>A0A8T8K331</accession>
<gene>
    <name evidence="2" type="ORF">HYG87_00505</name>
</gene>
<reference evidence="2" key="1">
    <citation type="submission" date="2020-07" db="EMBL/GenBank/DDBJ databases">
        <title>Methanobacterium. sp. MethCan genome.</title>
        <authorList>
            <person name="Postec A."/>
            <person name="Quemeneur M."/>
        </authorList>
    </citation>
    <scope>NUCLEOTIDE SEQUENCE</scope>
    <source>
        <strain evidence="2">MethCAN</strain>
    </source>
</reference>
<dbReference type="KEGG" id="meme:HYG87_00505"/>
<dbReference type="GeneID" id="64819199"/>
<evidence type="ECO:0000313" key="3">
    <source>
        <dbReference type="Proteomes" id="UP000681041"/>
    </source>
</evidence>